<dbReference type="Pfam" id="PF25973">
    <property type="entry name" value="BSH_CzcB"/>
    <property type="match status" value="1"/>
</dbReference>
<keyword evidence="2" id="KW-0175">Coiled coil</keyword>
<keyword evidence="3" id="KW-1133">Transmembrane helix</keyword>
<evidence type="ECO:0000256" key="1">
    <source>
        <dbReference type="ARBA" id="ARBA00009477"/>
    </source>
</evidence>
<keyword evidence="3" id="KW-0812">Transmembrane</keyword>
<proteinExistence type="inferred from homology"/>
<dbReference type="Gene3D" id="2.40.420.20">
    <property type="match status" value="1"/>
</dbReference>
<evidence type="ECO:0000256" key="3">
    <source>
        <dbReference type="SAM" id="Phobius"/>
    </source>
</evidence>
<feature type="transmembrane region" description="Helical" evidence="3">
    <location>
        <begin position="7"/>
        <end position="27"/>
    </location>
</feature>
<keyword evidence="7" id="KW-1185">Reference proteome</keyword>
<feature type="coiled-coil region" evidence="2">
    <location>
        <begin position="143"/>
        <end position="170"/>
    </location>
</feature>
<dbReference type="GO" id="GO:0015562">
    <property type="term" value="F:efflux transmembrane transporter activity"/>
    <property type="evidence" value="ECO:0007669"/>
    <property type="project" value="TreeGrafter"/>
</dbReference>
<evidence type="ECO:0000313" key="7">
    <source>
        <dbReference type="Proteomes" id="UP000249524"/>
    </source>
</evidence>
<reference evidence="6 7" key="1">
    <citation type="submission" date="2018-05" db="EMBL/GenBank/DDBJ databases">
        <authorList>
            <person name="Lanie J.A."/>
            <person name="Ng W.-L."/>
            <person name="Kazmierczak K.M."/>
            <person name="Andrzejewski T.M."/>
            <person name="Davidsen T.M."/>
            <person name="Wayne K.J."/>
            <person name="Tettelin H."/>
            <person name="Glass J.I."/>
            <person name="Rusch D."/>
            <person name="Podicherti R."/>
            <person name="Tsui H.-C.T."/>
            <person name="Winkler M.E."/>
        </authorList>
    </citation>
    <scope>NUCLEOTIDE SEQUENCE [LARGE SCALE GENOMIC DNA]</scope>
    <source>
        <strain evidence="6 7">BUT-10</strain>
    </source>
</reference>
<dbReference type="InterPro" id="IPR006143">
    <property type="entry name" value="RND_pump_MFP"/>
</dbReference>
<evidence type="ECO:0000259" key="4">
    <source>
        <dbReference type="Pfam" id="PF25954"/>
    </source>
</evidence>
<sequence length="354" mass="37554">MRLKPQYAVIVAIVAVLVVYFAIRSIFGGGSNQAEAKAPAGSALPSVQAKMSPEMVRETQVVMRGRTEAARAVVVRSETAGVVAATPTAEGSFVRQGQVLCRLAVDARQAALDQARAALKSRQLQRQAAQQLREKGFRSETQVLEAQANLDAAQAAVRQAEIALRQVEIRAPFSGVFDRRDAEIGAYLAPGQPCGTMIELNPLLVVGDAPETEAARLRVGAPAQARLVDGKVLNGQVRYVARDADPQTRTYHLEVTVPNPGNVVRSGLSADLRIAAGAGPAHLVPVSALVLDSAGRQGVRYVQADGRVAFAPVSVLEETREGMWISGLKGTVNVITVGQSFVADGQKVRVAQVR</sequence>
<dbReference type="Gene3D" id="2.40.30.170">
    <property type="match status" value="1"/>
</dbReference>
<name>A0A328BPC7_9CAUL</name>
<dbReference type="EMBL" id="QFYS01000001">
    <property type="protein sequence ID" value="RAK68469.1"/>
    <property type="molecule type" value="Genomic_DNA"/>
</dbReference>
<feature type="domain" description="CzcB-like barrel-sandwich hybrid" evidence="5">
    <location>
        <begin position="72"/>
        <end position="188"/>
    </location>
</feature>
<dbReference type="OrthoDB" id="9800613at2"/>
<evidence type="ECO:0000259" key="5">
    <source>
        <dbReference type="Pfam" id="PF25973"/>
    </source>
</evidence>
<keyword evidence="3" id="KW-0472">Membrane</keyword>
<comment type="caution">
    <text evidence="6">The sequence shown here is derived from an EMBL/GenBank/DDBJ whole genome shotgun (WGS) entry which is preliminary data.</text>
</comment>
<gene>
    <name evidence="6" type="ORF">DJ019_00090</name>
</gene>
<dbReference type="InterPro" id="IPR058647">
    <property type="entry name" value="BSH_CzcB-like"/>
</dbReference>
<organism evidence="6 7">
    <name type="scientific">Phenylobacterium kunshanense</name>
    <dbReference type="NCBI Taxonomy" id="1445034"/>
    <lineage>
        <taxon>Bacteria</taxon>
        <taxon>Pseudomonadati</taxon>
        <taxon>Pseudomonadota</taxon>
        <taxon>Alphaproteobacteria</taxon>
        <taxon>Caulobacterales</taxon>
        <taxon>Caulobacteraceae</taxon>
        <taxon>Phenylobacterium</taxon>
    </lineage>
</organism>
<dbReference type="Pfam" id="PF25954">
    <property type="entry name" value="Beta-barrel_RND_2"/>
    <property type="match status" value="1"/>
</dbReference>
<dbReference type="NCBIfam" id="TIGR01730">
    <property type="entry name" value="RND_mfp"/>
    <property type="match status" value="1"/>
</dbReference>
<feature type="domain" description="CusB-like beta-barrel" evidence="4">
    <location>
        <begin position="207"/>
        <end position="276"/>
    </location>
</feature>
<accession>A0A328BPC7</accession>
<dbReference type="GO" id="GO:1990281">
    <property type="term" value="C:efflux pump complex"/>
    <property type="evidence" value="ECO:0007669"/>
    <property type="project" value="TreeGrafter"/>
</dbReference>
<evidence type="ECO:0000256" key="2">
    <source>
        <dbReference type="SAM" id="Coils"/>
    </source>
</evidence>
<comment type="similarity">
    <text evidence="1">Belongs to the membrane fusion protein (MFP) (TC 8.A.1) family.</text>
</comment>
<dbReference type="SUPFAM" id="SSF111369">
    <property type="entry name" value="HlyD-like secretion proteins"/>
    <property type="match status" value="1"/>
</dbReference>
<dbReference type="PANTHER" id="PTHR30469:SF29">
    <property type="entry name" value="BLR2860 PROTEIN"/>
    <property type="match status" value="1"/>
</dbReference>
<dbReference type="InterPro" id="IPR058792">
    <property type="entry name" value="Beta-barrel_RND_2"/>
</dbReference>
<dbReference type="Gene3D" id="2.40.50.100">
    <property type="match status" value="1"/>
</dbReference>
<dbReference type="PANTHER" id="PTHR30469">
    <property type="entry name" value="MULTIDRUG RESISTANCE PROTEIN MDTA"/>
    <property type="match status" value="1"/>
</dbReference>
<dbReference type="AlphaFoldDB" id="A0A328BPC7"/>
<dbReference type="Proteomes" id="UP000249524">
    <property type="component" value="Unassembled WGS sequence"/>
</dbReference>
<dbReference type="Gene3D" id="1.10.287.470">
    <property type="entry name" value="Helix hairpin bin"/>
    <property type="match status" value="1"/>
</dbReference>
<protein>
    <submittedName>
        <fullName evidence="6">Efflux RND transporter periplasmic adaptor subunit</fullName>
    </submittedName>
</protein>
<dbReference type="RefSeq" id="WP_111273961.1">
    <property type="nucleotide sequence ID" value="NZ_QFYS01000001.1"/>
</dbReference>
<evidence type="ECO:0000313" key="6">
    <source>
        <dbReference type="EMBL" id="RAK68469.1"/>
    </source>
</evidence>